<dbReference type="PANTHER" id="PTHR11439">
    <property type="entry name" value="GAG-POL-RELATED RETROTRANSPOSON"/>
    <property type="match status" value="1"/>
</dbReference>
<dbReference type="AlphaFoldDB" id="A0AAD8Q233"/>
<reference evidence="1" key="1">
    <citation type="submission" date="2023-07" db="EMBL/GenBank/DDBJ databases">
        <title>A chromosome-level genome assembly of Lolium multiflorum.</title>
        <authorList>
            <person name="Chen Y."/>
            <person name="Copetti D."/>
            <person name="Kolliker R."/>
            <person name="Studer B."/>
        </authorList>
    </citation>
    <scope>NUCLEOTIDE SEQUENCE</scope>
    <source>
        <strain evidence="1">02402/16</strain>
        <tissue evidence="1">Leaf</tissue>
    </source>
</reference>
<evidence type="ECO:0000313" key="1">
    <source>
        <dbReference type="EMBL" id="KAK1594278.1"/>
    </source>
</evidence>
<dbReference type="PANTHER" id="PTHR11439:SF515">
    <property type="entry name" value="GAG-POL POLYPROTEIN"/>
    <property type="match status" value="1"/>
</dbReference>
<keyword evidence="2" id="KW-1185">Reference proteome</keyword>
<accession>A0AAD8Q233</accession>
<organism evidence="1 2">
    <name type="scientific">Lolium multiflorum</name>
    <name type="common">Italian ryegrass</name>
    <name type="synonym">Lolium perenne subsp. multiflorum</name>
    <dbReference type="NCBI Taxonomy" id="4521"/>
    <lineage>
        <taxon>Eukaryota</taxon>
        <taxon>Viridiplantae</taxon>
        <taxon>Streptophyta</taxon>
        <taxon>Embryophyta</taxon>
        <taxon>Tracheophyta</taxon>
        <taxon>Spermatophyta</taxon>
        <taxon>Magnoliopsida</taxon>
        <taxon>Liliopsida</taxon>
        <taxon>Poales</taxon>
        <taxon>Poaceae</taxon>
        <taxon>BOP clade</taxon>
        <taxon>Pooideae</taxon>
        <taxon>Poodae</taxon>
        <taxon>Poeae</taxon>
        <taxon>Poeae Chloroplast Group 2 (Poeae type)</taxon>
        <taxon>Loliodinae</taxon>
        <taxon>Loliinae</taxon>
        <taxon>Lolium</taxon>
    </lineage>
</organism>
<gene>
    <name evidence="1" type="ORF">QYE76_048319</name>
</gene>
<evidence type="ECO:0000313" key="2">
    <source>
        <dbReference type="Proteomes" id="UP001231189"/>
    </source>
</evidence>
<dbReference type="Proteomes" id="UP001231189">
    <property type="component" value="Unassembled WGS sequence"/>
</dbReference>
<sequence length="119" mass="12918">MTVIATDLRLPGTREWVGSMHFSMVHRMGYADDQGATGDDADDGHWAAMKQLLRYVRGTANYGCRYKKEDIAVPTLVGDLAGEVDDRKSTSGIIYSLGSSAVTWASEKQKVVALSSCEA</sequence>
<comment type="caution">
    <text evidence="1">The sequence shown here is derived from an EMBL/GenBank/DDBJ whole genome shotgun (WGS) entry which is preliminary data.</text>
</comment>
<protein>
    <submittedName>
        <fullName evidence="1">Uncharacterized protein</fullName>
    </submittedName>
</protein>
<proteinExistence type="predicted"/>
<dbReference type="EMBL" id="JAUUTY010000704">
    <property type="protein sequence ID" value="KAK1594278.1"/>
    <property type="molecule type" value="Genomic_DNA"/>
</dbReference>
<name>A0AAD8Q233_LOLMU</name>